<sequence length="213" mass="21638">MATAWRNLYVLLMAAWFGIMGYYTGILTPTLTRAFPAEFGRIVAALFPGYFRLGEVLALAATLAALLELRSRRMGSTPPPQSRGGTGPRERPPGGRAASGPAAGPEAAEAPDPGAPAAPIRPRLSGTGRRLALAVAALVLVTVNRELVLPAAHAARGTDAFGALHGLSMGINLLTGLLALAGVASGLWAPAAPAGPDAPAAADGGRPRQTGRP</sequence>
<organism evidence="8 9">
    <name type="scientific">Thermaerobacter composti</name>
    <dbReference type="NCBI Taxonomy" id="554949"/>
    <lineage>
        <taxon>Bacteria</taxon>
        <taxon>Bacillati</taxon>
        <taxon>Bacillota</taxon>
        <taxon>Clostridia</taxon>
        <taxon>Eubacteriales</taxon>
        <taxon>Clostridiales Family XVII. Incertae Sedis</taxon>
        <taxon>Thermaerobacter</taxon>
    </lineage>
</organism>
<evidence type="ECO:0000256" key="2">
    <source>
        <dbReference type="ARBA" id="ARBA00022692"/>
    </source>
</evidence>
<dbReference type="InterPro" id="IPR025423">
    <property type="entry name" value="TMEM205-like"/>
</dbReference>
<feature type="transmembrane region" description="Helical" evidence="6">
    <location>
        <begin position="169"/>
        <end position="189"/>
    </location>
</feature>
<feature type="region of interest" description="Disordered" evidence="5">
    <location>
        <begin position="73"/>
        <end position="122"/>
    </location>
</feature>
<feature type="domain" description="TMEM205-like" evidence="7">
    <location>
        <begin position="11"/>
        <end position="69"/>
    </location>
</feature>
<feature type="transmembrane region" description="Helical" evidence="6">
    <location>
        <begin position="7"/>
        <end position="25"/>
    </location>
</feature>
<feature type="transmembrane region" description="Helical" evidence="6">
    <location>
        <begin position="45"/>
        <end position="67"/>
    </location>
</feature>
<proteinExistence type="predicted"/>
<name>A0ABZ0QR55_9FIRM</name>
<evidence type="ECO:0000259" key="7">
    <source>
        <dbReference type="Pfam" id="PF13664"/>
    </source>
</evidence>
<evidence type="ECO:0000256" key="4">
    <source>
        <dbReference type="ARBA" id="ARBA00023136"/>
    </source>
</evidence>
<evidence type="ECO:0000256" key="5">
    <source>
        <dbReference type="SAM" id="MobiDB-lite"/>
    </source>
</evidence>
<evidence type="ECO:0000256" key="1">
    <source>
        <dbReference type="ARBA" id="ARBA00004370"/>
    </source>
</evidence>
<keyword evidence="2 6" id="KW-0812">Transmembrane</keyword>
<keyword evidence="9" id="KW-1185">Reference proteome</keyword>
<evidence type="ECO:0000256" key="6">
    <source>
        <dbReference type="SAM" id="Phobius"/>
    </source>
</evidence>
<evidence type="ECO:0000313" key="8">
    <source>
        <dbReference type="EMBL" id="WPD18860.1"/>
    </source>
</evidence>
<evidence type="ECO:0000256" key="3">
    <source>
        <dbReference type="ARBA" id="ARBA00022989"/>
    </source>
</evidence>
<dbReference type="Pfam" id="PF13664">
    <property type="entry name" value="DUF4149"/>
    <property type="match status" value="1"/>
</dbReference>
<dbReference type="RefSeq" id="WP_135224389.1">
    <property type="nucleotide sequence ID" value="NZ_CP132508.1"/>
</dbReference>
<gene>
    <name evidence="8" type="ORF">Q5761_10930</name>
</gene>
<evidence type="ECO:0000313" key="9">
    <source>
        <dbReference type="Proteomes" id="UP001304683"/>
    </source>
</evidence>
<reference evidence="8 9" key="1">
    <citation type="submission" date="2023-08" db="EMBL/GenBank/DDBJ databases">
        <title>Genome sequence of Thermaerobacter compostii strain Ins1, a spore-forming filamentous bacterium isolated from a deep geothermal reservoir.</title>
        <authorList>
            <person name="Bregnard D."/>
            <person name="Gonzalez D."/>
            <person name="Junier P."/>
        </authorList>
    </citation>
    <scope>NUCLEOTIDE SEQUENCE [LARGE SCALE GENOMIC DNA]</scope>
    <source>
        <strain evidence="8 9">Ins1</strain>
    </source>
</reference>
<comment type="subcellular location">
    <subcellularLocation>
        <location evidence="1">Membrane</location>
    </subcellularLocation>
</comment>
<keyword evidence="3 6" id="KW-1133">Transmembrane helix</keyword>
<protein>
    <submittedName>
        <fullName evidence="8">DUF4149 domain-containing protein</fullName>
    </submittedName>
</protein>
<feature type="region of interest" description="Disordered" evidence="5">
    <location>
        <begin position="193"/>
        <end position="213"/>
    </location>
</feature>
<accession>A0ABZ0QR55</accession>
<dbReference type="Proteomes" id="UP001304683">
    <property type="component" value="Chromosome"/>
</dbReference>
<dbReference type="EMBL" id="CP132508">
    <property type="protein sequence ID" value="WPD18860.1"/>
    <property type="molecule type" value="Genomic_DNA"/>
</dbReference>
<keyword evidence="4 6" id="KW-0472">Membrane</keyword>
<feature type="compositionally biased region" description="Low complexity" evidence="5">
    <location>
        <begin position="94"/>
        <end position="122"/>
    </location>
</feature>